<dbReference type="InterPro" id="IPR022617">
    <property type="entry name" value="Rad60/SUMO-like_dom"/>
</dbReference>
<dbReference type="AlphaFoldDB" id="A0ABC8M9M0"/>
<feature type="domain" description="Rad60/SUMO-like" evidence="1">
    <location>
        <begin position="31"/>
        <end position="77"/>
    </location>
</feature>
<comment type="caution">
    <text evidence="2">The sequence shown here is derived from an EMBL/GenBank/DDBJ whole genome shotgun (WGS) entry which is preliminary data.</text>
</comment>
<evidence type="ECO:0000313" key="2">
    <source>
        <dbReference type="EMBL" id="CAH8392200.1"/>
    </source>
</evidence>
<keyword evidence="3" id="KW-1185">Reference proteome</keyword>
<accession>A0ABC8M9M0</accession>
<dbReference type="SUPFAM" id="SSF54236">
    <property type="entry name" value="Ubiquitin-like"/>
    <property type="match status" value="1"/>
</dbReference>
<dbReference type="Proteomes" id="UP001642260">
    <property type="component" value="Unassembled WGS sequence"/>
</dbReference>
<name>A0ABC8M9M0_ERUVS</name>
<protein>
    <recommendedName>
        <fullName evidence="1">Rad60/SUMO-like domain-containing protein</fullName>
    </recommendedName>
</protein>
<gene>
    <name evidence="2" type="ORF">ERUC_LOCUS44683</name>
</gene>
<dbReference type="EMBL" id="CAKOAT010986264">
    <property type="protein sequence ID" value="CAH8392200.1"/>
    <property type="molecule type" value="Genomic_DNA"/>
</dbReference>
<evidence type="ECO:0000313" key="3">
    <source>
        <dbReference type="Proteomes" id="UP001642260"/>
    </source>
</evidence>
<reference evidence="2 3" key="1">
    <citation type="submission" date="2022-03" db="EMBL/GenBank/DDBJ databases">
        <authorList>
            <person name="Macdonald S."/>
            <person name="Ahmed S."/>
            <person name="Newling K."/>
        </authorList>
    </citation>
    <scope>NUCLEOTIDE SEQUENCE [LARGE SCALE GENOMIC DNA]</scope>
</reference>
<organism evidence="2 3">
    <name type="scientific">Eruca vesicaria subsp. sativa</name>
    <name type="common">Garden rocket</name>
    <name type="synonym">Eruca sativa</name>
    <dbReference type="NCBI Taxonomy" id="29727"/>
    <lineage>
        <taxon>Eukaryota</taxon>
        <taxon>Viridiplantae</taxon>
        <taxon>Streptophyta</taxon>
        <taxon>Embryophyta</taxon>
        <taxon>Tracheophyta</taxon>
        <taxon>Spermatophyta</taxon>
        <taxon>Magnoliopsida</taxon>
        <taxon>eudicotyledons</taxon>
        <taxon>Gunneridae</taxon>
        <taxon>Pentapetalae</taxon>
        <taxon>rosids</taxon>
        <taxon>malvids</taxon>
        <taxon>Brassicales</taxon>
        <taxon>Brassicaceae</taxon>
        <taxon>Brassiceae</taxon>
        <taxon>Eruca</taxon>
    </lineage>
</organism>
<dbReference type="Gene3D" id="3.10.20.90">
    <property type="entry name" value="Phosphatidylinositol 3-kinase Catalytic Subunit, Chain A, domain 1"/>
    <property type="match status" value="1"/>
</dbReference>
<sequence length="99" mass="11278">MSASAKKKSSNHVTVKVKSQAHEPITLDDISVYFRIKKDVGLRKMMEAFSVKKGEDMTAFAFLFDGDHIKPDQSPNDKRKRVSSLSLKTEMKFRRSSIN</sequence>
<proteinExistence type="predicted"/>
<dbReference type="InterPro" id="IPR029071">
    <property type="entry name" value="Ubiquitin-like_domsf"/>
</dbReference>
<dbReference type="PANTHER" id="PTHR10562">
    <property type="entry name" value="SMALL UBIQUITIN-RELATED MODIFIER"/>
    <property type="match status" value="1"/>
</dbReference>
<dbReference type="Pfam" id="PF11976">
    <property type="entry name" value="Rad60-SLD"/>
    <property type="match status" value="1"/>
</dbReference>
<evidence type="ECO:0000259" key="1">
    <source>
        <dbReference type="Pfam" id="PF11976"/>
    </source>
</evidence>